<evidence type="ECO:0000313" key="5">
    <source>
        <dbReference type="Proteomes" id="UP001215549"/>
    </source>
</evidence>
<feature type="region of interest" description="Disordered" evidence="1">
    <location>
        <begin position="158"/>
        <end position="177"/>
    </location>
</feature>
<evidence type="ECO:0000313" key="3">
    <source>
        <dbReference type="EMBL" id="WCR04552.1"/>
    </source>
</evidence>
<dbReference type="RefSeq" id="WP_141225823.1">
    <property type="nucleotide sequence ID" value="NZ_CP067140.1"/>
</dbReference>
<protein>
    <submittedName>
        <fullName evidence="2">Uncharacterized protein</fullName>
    </submittedName>
</protein>
<evidence type="ECO:0000313" key="4">
    <source>
        <dbReference type="Proteomes" id="UP000186216"/>
    </source>
</evidence>
<organism evidence="2 4">
    <name type="scientific">Paracoccus saliphilus</name>
    <dbReference type="NCBI Taxonomy" id="405559"/>
    <lineage>
        <taxon>Bacteria</taxon>
        <taxon>Pseudomonadati</taxon>
        <taxon>Pseudomonadota</taxon>
        <taxon>Alphaproteobacteria</taxon>
        <taxon>Rhodobacterales</taxon>
        <taxon>Paracoccaceae</taxon>
        <taxon>Paracoccus</taxon>
    </lineage>
</organism>
<dbReference type="Proteomes" id="UP000186216">
    <property type="component" value="Unassembled WGS sequence"/>
</dbReference>
<feature type="region of interest" description="Disordered" evidence="1">
    <location>
        <begin position="1"/>
        <end position="24"/>
    </location>
</feature>
<sequence>MSIDPLNAGRKTPKTPAPHRDVLPPRREVTSVEDHLGHFEKVRACLVNLAHKSGLRNSKEAERICGEGSVYHVALMFLEQSAVVRDIRSELAQLPDKEKLLDTFLSASMSLGQLHEQLIALGAMTPAGEPLIQSAKRGAKQKLGLGKTRPTLEWLNDERHQDRKDNERQLQGEADEIWRRHPDWSKSAVAQTLVGATSTGYSETSIRQKISKPTK</sequence>
<name>A0AA46A5S9_9RHOB</name>
<reference evidence="3 5" key="2">
    <citation type="submission" date="2021-01" db="EMBL/GenBank/DDBJ databases">
        <title>Biogeographic distribution of Paracoccus.</title>
        <authorList>
            <person name="Hollensteiner J."/>
            <person name="Leineberger J."/>
            <person name="Brinkhoff T."/>
            <person name="Daniel R."/>
        </authorList>
    </citation>
    <scope>NUCLEOTIDE SEQUENCE [LARGE SCALE GENOMIC DNA]</scope>
    <source>
        <strain evidence="3 5">DSM 18447</strain>
    </source>
</reference>
<proteinExistence type="predicted"/>
<evidence type="ECO:0000256" key="1">
    <source>
        <dbReference type="SAM" id="MobiDB-lite"/>
    </source>
</evidence>
<feature type="region of interest" description="Disordered" evidence="1">
    <location>
        <begin position="196"/>
        <end position="215"/>
    </location>
</feature>
<keyword evidence="5" id="KW-1185">Reference proteome</keyword>
<reference evidence="2 4" key="1">
    <citation type="submission" date="2017-01" db="EMBL/GenBank/DDBJ databases">
        <authorList>
            <person name="Varghese N."/>
            <person name="Submissions S."/>
        </authorList>
    </citation>
    <scope>NUCLEOTIDE SEQUENCE [LARGE SCALE GENOMIC DNA]</scope>
    <source>
        <strain evidence="2 4">DSM 18447</strain>
    </source>
</reference>
<dbReference type="Proteomes" id="UP001215549">
    <property type="component" value="Chromosome"/>
</dbReference>
<evidence type="ECO:0000313" key="2">
    <source>
        <dbReference type="EMBL" id="SIS86676.1"/>
    </source>
</evidence>
<gene>
    <name evidence="3" type="ORF">JHX88_07485</name>
    <name evidence="2" type="ORF">SAMN05421772_1076</name>
</gene>
<dbReference type="AlphaFoldDB" id="A0AA46A5S9"/>
<dbReference type="EMBL" id="CP067140">
    <property type="protein sequence ID" value="WCR04552.1"/>
    <property type="molecule type" value="Genomic_DNA"/>
</dbReference>
<dbReference type="EMBL" id="FTOU01000007">
    <property type="protein sequence ID" value="SIS86676.1"/>
    <property type="molecule type" value="Genomic_DNA"/>
</dbReference>
<accession>A0AA46A5S9</accession>
<feature type="compositionally biased region" description="Polar residues" evidence="1">
    <location>
        <begin position="196"/>
        <end position="208"/>
    </location>
</feature>